<dbReference type="PANTHER" id="PTHR30349:SF84">
    <property type="entry name" value="PHAGE-RELATED INTEGRASE"/>
    <property type="match status" value="1"/>
</dbReference>
<feature type="domain" description="Tyr recombinase" evidence="4">
    <location>
        <begin position="122"/>
        <end position="320"/>
    </location>
</feature>
<keyword evidence="3" id="KW-0233">DNA recombination</keyword>
<evidence type="ECO:0000256" key="3">
    <source>
        <dbReference type="ARBA" id="ARBA00023172"/>
    </source>
</evidence>
<evidence type="ECO:0000259" key="4">
    <source>
        <dbReference type="PROSITE" id="PS51898"/>
    </source>
</evidence>
<dbReference type="Gene3D" id="1.10.150.130">
    <property type="match status" value="1"/>
</dbReference>
<keyword evidence="6" id="KW-1185">Reference proteome</keyword>
<evidence type="ECO:0000313" key="6">
    <source>
        <dbReference type="Proteomes" id="UP001217044"/>
    </source>
</evidence>
<evidence type="ECO:0000313" key="5">
    <source>
        <dbReference type="EMBL" id="WDA57382.1"/>
    </source>
</evidence>
<dbReference type="RefSeq" id="WP_273987295.1">
    <property type="nucleotide sequence ID" value="NZ_BAABQT010000007.1"/>
</dbReference>
<dbReference type="SUPFAM" id="SSF56349">
    <property type="entry name" value="DNA breaking-rejoining enzymes"/>
    <property type="match status" value="1"/>
</dbReference>
<dbReference type="InterPro" id="IPR050090">
    <property type="entry name" value="Tyrosine_recombinase_XerCD"/>
</dbReference>
<dbReference type="PANTHER" id="PTHR30349">
    <property type="entry name" value="PHAGE INTEGRASE-RELATED"/>
    <property type="match status" value="1"/>
</dbReference>
<dbReference type="Gene3D" id="1.10.443.10">
    <property type="entry name" value="Intergrase catalytic core"/>
    <property type="match status" value="1"/>
</dbReference>
<gene>
    <name evidence="5" type="ORF">M8445_08330</name>
</gene>
<name>A0ABY7V0D2_9DEIO</name>
<dbReference type="Pfam" id="PF14659">
    <property type="entry name" value="Phage_int_SAM_3"/>
    <property type="match status" value="1"/>
</dbReference>
<dbReference type="InterPro" id="IPR011010">
    <property type="entry name" value="DNA_brk_join_enz"/>
</dbReference>
<proteinExistence type="predicted"/>
<dbReference type="CDD" id="cd01189">
    <property type="entry name" value="INT_ICEBs1_C_like"/>
    <property type="match status" value="1"/>
</dbReference>
<protein>
    <submittedName>
        <fullName evidence="5">Site-specific integrase</fullName>
    </submittedName>
</protein>
<dbReference type="InterPro" id="IPR010998">
    <property type="entry name" value="Integrase_recombinase_N"/>
</dbReference>
<dbReference type="Proteomes" id="UP001217044">
    <property type="component" value="Chromosome"/>
</dbReference>
<keyword evidence="2" id="KW-0238">DNA-binding</keyword>
<dbReference type="Pfam" id="PF00589">
    <property type="entry name" value="Phage_integrase"/>
    <property type="match status" value="1"/>
</dbReference>
<organism evidence="5 6">
    <name type="scientific">Deinococcus aquaticus</name>
    <dbReference type="NCBI Taxonomy" id="328692"/>
    <lineage>
        <taxon>Bacteria</taxon>
        <taxon>Thermotogati</taxon>
        <taxon>Deinococcota</taxon>
        <taxon>Deinococci</taxon>
        <taxon>Deinococcales</taxon>
        <taxon>Deinococcaceae</taxon>
        <taxon>Deinococcus</taxon>
    </lineage>
</organism>
<dbReference type="EMBL" id="CP115165">
    <property type="protein sequence ID" value="WDA57382.1"/>
    <property type="molecule type" value="Genomic_DNA"/>
</dbReference>
<dbReference type="PROSITE" id="PS51898">
    <property type="entry name" value="TYR_RECOMBINASE"/>
    <property type="match status" value="1"/>
</dbReference>
<evidence type="ECO:0000256" key="1">
    <source>
        <dbReference type="ARBA" id="ARBA00022908"/>
    </source>
</evidence>
<keyword evidence="1" id="KW-0229">DNA integration</keyword>
<dbReference type="InterPro" id="IPR004107">
    <property type="entry name" value="Integrase_SAM-like_N"/>
</dbReference>
<dbReference type="InterPro" id="IPR002104">
    <property type="entry name" value="Integrase_catalytic"/>
</dbReference>
<reference evidence="5 6" key="1">
    <citation type="submission" date="2022-12" db="EMBL/GenBank/DDBJ databases">
        <title>Genome Sequence of Deinococcus aquaticus Type Strain PB314.</title>
        <authorList>
            <person name="Albert C."/>
            <person name="Hill J."/>
            <person name="Boren L."/>
            <person name="Scholz-Ng S."/>
            <person name="Fatema N."/>
            <person name="Grosso R."/>
            <person name="Soboslay E."/>
            <person name="Tuohy J."/>
        </authorList>
    </citation>
    <scope>NUCLEOTIDE SEQUENCE [LARGE SCALE GENOMIC DNA]</scope>
    <source>
        <strain evidence="5 6">PB-314</strain>
    </source>
</reference>
<evidence type="ECO:0000256" key="2">
    <source>
        <dbReference type="ARBA" id="ARBA00023125"/>
    </source>
</evidence>
<accession>A0ABY7V0D2</accession>
<sequence>MTPQTTLKEYVLAWHDLRRDAQAAKYSHGQKNMIDTHIVPALGGRKLASITPRDLEVFYSELQHRDERRTKTLGKPLSDSMKRQVHNIMRQVFAEAVRHGDLLRNPADVVRPRYTREAAQDETSKAWTEEEAGRFYAVARQDRRGVAFCFMLSTGMRIGETLGLRWENVDVENGLVHVREALVSLSGKAHRTTPKTARSRRTIRVSGDALTILRDMPGQVQLDREAQGVRYVGSDAVFTTSRGLPILPDNVYKLMQALCQKAGVTYKGTHVLRHSFISIHGQKGQAVEVISAHVGHARASFTQDRYRTVFQKEREALTLDFAPLTKDSEEEV</sequence>
<dbReference type="InterPro" id="IPR013762">
    <property type="entry name" value="Integrase-like_cat_sf"/>
</dbReference>